<protein>
    <recommendedName>
        <fullName evidence="3">DUF2171 domain-containing protein</fullName>
    </recommendedName>
</protein>
<keyword evidence="2" id="KW-1185">Reference proteome</keyword>
<dbReference type="OrthoDB" id="9803697at2"/>
<evidence type="ECO:0008006" key="3">
    <source>
        <dbReference type="Google" id="ProtNLM"/>
    </source>
</evidence>
<comment type="caution">
    <text evidence="1">The sequence shown here is derived from an EMBL/GenBank/DDBJ whole genome shotgun (WGS) entry which is preliminary data.</text>
</comment>
<accession>A0A2S9QIY3</accession>
<reference evidence="1 2" key="1">
    <citation type="submission" date="2018-02" db="EMBL/GenBank/DDBJ databases">
        <title>Whole genome sequencing of endophytic bacterium.</title>
        <authorList>
            <person name="Eedara R."/>
            <person name="Podile A.R."/>
        </authorList>
    </citation>
    <scope>NUCLEOTIDE SEQUENCE [LARGE SCALE GENOMIC DNA]</scope>
    <source>
        <strain evidence="1 2">RP1T</strain>
    </source>
</reference>
<proteinExistence type="predicted"/>
<organism evidence="1 2">
    <name type="scientific">Labrys okinawensis</name>
    <dbReference type="NCBI Taxonomy" id="346911"/>
    <lineage>
        <taxon>Bacteria</taxon>
        <taxon>Pseudomonadati</taxon>
        <taxon>Pseudomonadota</taxon>
        <taxon>Alphaproteobacteria</taxon>
        <taxon>Hyphomicrobiales</taxon>
        <taxon>Xanthobacteraceae</taxon>
        <taxon>Labrys</taxon>
    </lineage>
</organism>
<gene>
    <name evidence="1" type="ORF">C5L14_01580</name>
</gene>
<evidence type="ECO:0000313" key="1">
    <source>
        <dbReference type="EMBL" id="PRH89311.1"/>
    </source>
</evidence>
<name>A0A2S9QIY3_9HYPH</name>
<dbReference type="Proteomes" id="UP000237682">
    <property type="component" value="Unassembled WGS sequence"/>
</dbReference>
<dbReference type="AlphaFoldDB" id="A0A2S9QIY3"/>
<sequence>MAPMGWRALGTFAKDIPEEERASARIVSCRGGRPGRLGGAAARPDTLASGDGRELHLHRVVRTRLSRECTAMMDIRENMEVVDANDQHVGIVEKVEGTMIKLSSEEILDPRKPFLDISQVSAVEGNKVKLRQKVSAVATRAFLSPEE</sequence>
<dbReference type="InterPro" id="IPR018684">
    <property type="entry name" value="DUF2171"/>
</dbReference>
<evidence type="ECO:0000313" key="2">
    <source>
        <dbReference type="Proteomes" id="UP000237682"/>
    </source>
</evidence>
<dbReference type="EMBL" id="PUEJ01000001">
    <property type="protein sequence ID" value="PRH89311.1"/>
    <property type="molecule type" value="Genomic_DNA"/>
</dbReference>
<dbReference type="Pfam" id="PF09939">
    <property type="entry name" value="DUF2171"/>
    <property type="match status" value="1"/>
</dbReference>